<feature type="compositionally biased region" description="Basic and acidic residues" evidence="5">
    <location>
        <begin position="465"/>
        <end position="474"/>
    </location>
</feature>
<dbReference type="InterPro" id="IPR050235">
    <property type="entry name" value="CK1_Ser-Thr_kinase"/>
</dbReference>
<dbReference type="InterPro" id="IPR000719">
    <property type="entry name" value="Prot_kinase_dom"/>
</dbReference>
<evidence type="ECO:0000256" key="5">
    <source>
        <dbReference type="SAM" id="MobiDB-lite"/>
    </source>
</evidence>
<feature type="binding site" evidence="4">
    <location>
        <position position="48"/>
    </location>
    <ligand>
        <name>ATP</name>
        <dbReference type="ChEBI" id="CHEBI:30616"/>
    </ligand>
</feature>
<evidence type="ECO:0000259" key="6">
    <source>
        <dbReference type="PROSITE" id="PS50011"/>
    </source>
</evidence>
<protein>
    <recommendedName>
        <fullName evidence="1">non-specific serine/threonine protein kinase</fullName>
        <ecNumber evidence="1">2.7.11.1</ecNumber>
    </recommendedName>
</protein>
<dbReference type="InterPro" id="IPR017441">
    <property type="entry name" value="Protein_kinase_ATP_BS"/>
</dbReference>
<dbReference type="InterPro" id="IPR008271">
    <property type="entry name" value="Ser/Thr_kinase_AS"/>
</dbReference>
<dbReference type="Gene3D" id="1.10.510.10">
    <property type="entry name" value="Transferase(Phosphotransferase) domain 1"/>
    <property type="match status" value="1"/>
</dbReference>
<dbReference type="GO" id="GO:0004674">
    <property type="term" value="F:protein serine/threonine kinase activity"/>
    <property type="evidence" value="ECO:0007669"/>
    <property type="project" value="UniProtKB-EC"/>
</dbReference>
<feature type="compositionally biased region" description="Basic and acidic residues" evidence="5">
    <location>
        <begin position="530"/>
        <end position="540"/>
    </location>
</feature>
<comment type="caution">
    <text evidence="7">The sequence shown here is derived from an EMBL/GenBank/DDBJ whole genome shotgun (WGS) entry which is preliminary data.</text>
</comment>
<feature type="compositionally biased region" description="Basic and acidic residues" evidence="5">
    <location>
        <begin position="481"/>
        <end position="493"/>
    </location>
</feature>
<proteinExistence type="predicted"/>
<feature type="compositionally biased region" description="Polar residues" evidence="5">
    <location>
        <begin position="500"/>
        <end position="526"/>
    </location>
</feature>
<gene>
    <name evidence="7" type="ORF">BLNAU_2424</name>
</gene>
<dbReference type="SMART" id="SM00220">
    <property type="entry name" value="S_TKc"/>
    <property type="match status" value="1"/>
</dbReference>
<accession>A0ABQ9YFQ3</accession>
<dbReference type="EMBL" id="JARBJD010000010">
    <property type="protein sequence ID" value="KAK2962591.1"/>
    <property type="molecule type" value="Genomic_DNA"/>
</dbReference>
<dbReference type="Proteomes" id="UP001281761">
    <property type="component" value="Unassembled WGS sequence"/>
</dbReference>
<evidence type="ECO:0000313" key="8">
    <source>
        <dbReference type="Proteomes" id="UP001281761"/>
    </source>
</evidence>
<feature type="compositionally biased region" description="Polar residues" evidence="5">
    <location>
        <begin position="443"/>
        <end position="458"/>
    </location>
</feature>
<evidence type="ECO:0000313" key="7">
    <source>
        <dbReference type="EMBL" id="KAK2962591.1"/>
    </source>
</evidence>
<keyword evidence="7" id="KW-0418">Kinase</keyword>
<sequence length="540" mass="60817">MSRITGRTIPAAIGNRYKVITSKQVGKGSFGSIYRAIDKRTSAEYAAKFERRFSSTRLLETEMKIMSHFKETRGIPHLQYFGDVSAYTVLVMDMLGKNLDSILTSRKGHLSVRTVCLIGIQMFTRIQSFHSKNFIHRDIKPDNFLLGLDQNVNNVFMIDFGLSKKFIDHSGKHIPFKTGKELTGTPRYASINSHLGCETSRRDDLESICYVLLYFLKGRLPWQGINAPTDEKRYAKIGQVKLSLPVERLCSDTPTGFAELLNYSRGLGFTATPDYDWMKRVLLRELNNVTGQEHTLSRVEWLTETDGLLEATEKDGQCMGDLDTLSTETRTKHSSNKMHIGSQIGYTIDTPPSLPFSPIPSPSPQLDSSVPALHFSQTPDQLSPRIHLDSSSQPIRSQKRQFRDLSDDDAEGVHIPTFVMASLSKRRQTPKHTDHPRGYTARTRLNTQKPLMKANTQPKVIRGRRPLDAGDKKPIIGRQNRNGDKSQKNDPSQRKHSPLQGPSDTKQIESTQPPQKTVVFASSQISPAEPPRDRNISSLN</sequence>
<dbReference type="CDD" id="cd14016">
    <property type="entry name" value="STKc_CK1"/>
    <property type="match status" value="1"/>
</dbReference>
<evidence type="ECO:0000256" key="4">
    <source>
        <dbReference type="PROSITE-ProRule" id="PRU10141"/>
    </source>
</evidence>
<feature type="region of interest" description="Disordered" evidence="5">
    <location>
        <begin position="349"/>
        <end position="540"/>
    </location>
</feature>
<keyword evidence="8" id="KW-1185">Reference proteome</keyword>
<evidence type="ECO:0000256" key="3">
    <source>
        <dbReference type="ARBA" id="ARBA00022840"/>
    </source>
</evidence>
<dbReference type="PROSITE" id="PS50011">
    <property type="entry name" value="PROTEIN_KINASE_DOM"/>
    <property type="match status" value="1"/>
</dbReference>
<reference evidence="7 8" key="1">
    <citation type="journal article" date="2022" name="bioRxiv">
        <title>Genomics of Preaxostyla Flagellates Illuminates Evolutionary Transitions and the Path Towards Mitochondrial Loss.</title>
        <authorList>
            <person name="Novak L.V.F."/>
            <person name="Treitli S.C."/>
            <person name="Pyrih J."/>
            <person name="Halakuc P."/>
            <person name="Pipaliya S.V."/>
            <person name="Vacek V."/>
            <person name="Brzon O."/>
            <person name="Soukal P."/>
            <person name="Eme L."/>
            <person name="Dacks J.B."/>
            <person name="Karnkowska A."/>
            <person name="Elias M."/>
            <person name="Hampl V."/>
        </authorList>
    </citation>
    <scope>NUCLEOTIDE SEQUENCE [LARGE SCALE GENOMIC DNA]</scope>
    <source>
        <strain evidence="7">NAU3</strain>
        <tissue evidence="7">Gut</tissue>
    </source>
</reference>
<dbReference type="PROSITE" id="PS00108">
    <property type="entry name" value="PROTEIN_KINASE_ST"/>
    <property type="match status" value="1"/>
</dbReference>
<dbReference type="InterPro" id="IPR011009">
    <property type="entry name" value="Kinase-like_dom_sf"/>
</dbReference>
<keyword evidence="2 4" id="KW-0547">Nucleotide-binding</keyword>
<organism evidence="7 8">
    <name type="scientific">Blattamonas nauphoetae</name>
    <dbReference type="NCBI Taxonomy" id="2049346"/>
    <lineage>
        <taxon>Eukaryota</taxon>
        <taxon>Metamonada</taxon>
        <taxon>Preaxostyla</taxon>
        <taxon>Oxymonadida</taxon>
        <taxon>Blattamonas</taxon>
    </lineage>
</organism>
<dbReference type="PROSITE" id="PS00107">
    <property type="entry name" value="PROTEIN_KINASE_ATP"/>
    <property type="match status" value="1"/>
</dbReference>
<dbReference type="EC" id="2.7.11.1" evidence="1"/>
<feature type="domain" description="Protein kinase" evidence="6">
    <location>
        <begin position="19"/>
        <end position="302"/>
    </location>
</feature>
<dbReference type="PANTHER" id="PTHR11909">
    <property type="entry name" value="CASEIN KINASE-RELATED"/>
    <property type="match status" value="1"/>
</dbReference>
<keyword evidence="3 4" id="KW-0067">ATP-binding</keyword>
<name>A0ABQ9YFQ3_9EUKA</name>
<feature type="compositionally biased region" description="Pro residues" evidence="5">
    <location>
        <begin position="352"/>
        <end position="363"/>
    </location>
</feature>
<dbReference type="Pfam" id="PF00069">
    <property type="entry name" value="Pkinase"/>
    <property type="match status" value="1"/>
</dbReference>
<evidence type="ECO:0000256" key="2">
    <source>
        <dbReference type="ARBA" id="ARBA00022741"/>
    </source>
</evidence>
<keyword evidence="7" id="KW-0808">Transferase</keyword>
<dbReference type="SUPFAM" id="SSF56112">
    <property type="entry name" value="Protein kinase-like (PK-like)"/>
    <property type="match status" value="1"/>
</dbReference>
<evidence type="ECO:0000256" key="1">
    <source>
        <dbReference type="ARBA" id="ARBA00012513"/>
    </source>
</evidence>